<gene>
    <name evidence="1" type="ORF">L6452_37396</name>
</gene>
<evidence type="ECO:0000313" key="2">
    <source>
        <dbReference type="Proteomes" id="UP001055879"/>
    </source>
</evidence>
<name>A0ACB8Y2Y3_ARCLA</name>
<keyword evidence="2" id="KW-1185">Reference proteome</keyword>
<protein>
    <submittedName>
        <fullName evidence="1">Uncharacterized protein</fullName>
    </submittedName>
</protein>
<evidence type="ECO:0000313" key="1">
    <source>
        <dbReference type="EMBL" id="KAI3678115.1"/>
    </source>
</evidence>
<sequence length="637" mass="72267">MIRLSAEILDKDEDPDLYSLVKEFMIHGPYGEENINCPCMIDRKYVSACEASWRIFGYDVHYRTPSVLRLPFHLPGQQVVFGAEDDIKNFINKTFVAYSMFLAWMKCNELYEEARKLTYVEFPTEFVWKLEERCWDQRKKGFSIGRIHSVSPALGEAYYLRIILNTVKGPKSFEDIRIVNGDIFPAFRDACYAIGLLDDDNEYVDAIEEASLTGSGFYLRCLFATILISNSMSRPKFVWQKTWQYLANGILYNQRIALKSPGLSLNDDQVKNLTLFEIEKILLHNNSSLKKFTTMPYPDDDSIESSNNLLIMEELDYDITNLQNEFCQLLGALTNEQRGVYDYIITTVQNNQGGGRTTHSRFQIPLILNEDYLCYIKTNSDVAKLINNTRLIIWDEAPMVHWHVFEALDRSMNDIFGSQGITDSEMLFGGKVVVFGGDFRQILSVIPNASRQDIVNASLREGKVGSVNDGETIIDIHDDLLITDSTDSLCESEHPHEQFDETLYSPDVLNGLKLSGLPNHKIVLKVGVPVMLLRNIDQKSGLCNGTRLRVLSLVNRVIDAKIISRSNIGRTSQTGLHPWSKAKFQMEPNTGITFDDVDGVDEAKQDFQELISTAIMLSLPSACDSNILKQLTPINLA</sequence>
<organism evidence="1 2">
    <name type="scientific">Arctium lappa</name>
    <name type="common">Greater burdock</name>
    <name type="synonym">Lappa major</name>
    <dbReference type="NCBI Taxonomy" id="4217"/>
    <lineage>
        <taxon>Eukaryota</taxon>
        <taxon>Viridiplantae</taxon>
        <taxon>Streptophyta</taxon>
        <taxon>Embryophyta</taxon>
        <taxon>Tracheophyta</taxon>
        <taxon>Spermatophyta</taxon>
        <taxon>Magnoliopsida</taxon>
        <taxon>eudicotyledons</taxon>
        <taxon>Gunneridae</taxon>
        <taxon>Pentapetalae</taxon>
        <taxon>asterids</taxon>
        <taxon>campanulids</taxon>
        <taxon>Asterales</taxon>
        <taxon>Asteraceae</taxon>
        <taxon>Carduoideae</taxon>
        <taxon>Cardueae</taxon>
        <taxon>Arctiinae</taxon>
        <taxon>Arctium</taxon>
    </lineage>
</organism>
<dbReference type="EMBL" id="CM042060">
    <property type="protein sequence ID" value="KAI3678115.1"/>
    <property type="molecule type" value="Genomic_DNA"/>
</dbReference>
<dbReference type="Proteomes" id="UP001055879">
    <property type="component" value="Linkage Group LG14"/>
</dbReference>
<comment type="caution">
    <text evidence="1">The sequence shown here is derived from an EMBL/GenBank/DDBJ whole genome shotgun (WGS) entry which is preliminary data.</text>
</comment>
<proteinExistence type="predicted"/>
<reference evidence="2" key="1">
    <citation type="journal article" date="2022" name="Mol. Ecol. Resour.">
        <title>The genomes of chicory, endive, great burdock and yacon provide insights into Asteraceae palaeo-polyploidization history and plant inulin production.</title>
        <authorList>
            <person name="Fan W."/>
            <person name="Wang S."/>
            <person name="Wang H."/>
            <person name="Wang A."/>
            <person name="Jiang F."/>
            <person name="Liu H."/>
            <person name="Zhao H."/>
            <person name="Xu D."/>
            <person name="Zhang Y."/>
        </authorList>
    </citation>
    <scope>NUCLEOTIDE SEQUENCE [LARGE SCALE GENOMIC DNA]</scope>
    <source>
        <strain evidence="2">cv. Niubang</strain>
    </source>
</reference>
<reference evidence="1 2" key="2">
    <citation type="journal article" date="2022" name="Mol. Ecol. Resour.">
        <title>The genomes of chicory, endive, great burdock and yacon provide insights into Asteraceae paleo-polyploidization history and plant inulin production.</title>
        <authorList>
            <person name="Fan W."/>
            <person name="Wang S."/>
            <person name="Wang H."/>
            <person name="Wang A."/>
            <person name="Jiang F."/>
            <person name="Liu H."/>
            <person name="Zhao H."/>
            <person name="Xu D."/>
            <person name="Zhang Y."/>
        </authorList>
    </citation>
    <scope>NUCLEOTIDE SEQUENCE [LARGE SCALE GENOMIC DNA]</scope>
    <source>
        <strain evidence="2">cv. Niubang</strain>
    </source>
</reference>
<accession>A0ACB8Y2Y3</accession>